<evidence type="ECO:0000256" key="1">
    <source>
        <dbReference type="SAM" id="MobiDB-lite"/>
    </source>
</evidence>
<comment type="caution">
    <text evidence="2">The sequence shown here is derived from an EMBL/GenBank/DDBJ whole genome shotgun (WGS) entry which is preliminary data.</text>
</comment>
<evidence type="ECO:0000313" key="2">
    <source>
        <dbReference type="EMBL" id="CAG8831521.1"/>
    </source>
</evidence>
<keyword evidence="3" id="KW-1185">Reference proteome</keyword>
<name>A0ABN7WH22_GIGMA</name>
<gene>
    <name evidence="2" type="ORF">GMARGA_LOCUS30691</name>
</gene>
<organism evidence="2 3">
    <name type="scientific">Gigaspora margarita</name>
    <dbReference type="NCBI Taxonomy" id="4874"/>
    <lineage>
        <taxon>Eukaryota</taxon>
        <taxon>Fungi</taxon>
        <taxon>Fungi incertae sedis</taxon>
        <taxon>Mucoromycota</taxon>
        <taxon>Glomeromycotina</taxon>
        <taxon>Glomeromycetes</taxon>
        <taxon>Diversisporales</taxon>
        <taxon>Gigasporaceae</taxon>
        <taxon>Gigaspora</taxon>
    </lineage>
</organism>
<dbReference type="Proteomes" id="UP000789901">
    <property type="component" value="Unassembled WGS sequence"/>
</dbReference>
<proteinExistence type="predicted"/>
<sequence length="358" mass="41723">MNDSTIQAEQAEQAEQADDSIQAEPYYSYVNQPNIYTICQKDQTIFPGLDPESLLDPKSWNSSNFFVDDTPYNPHRSHDYSDFNGSAISITSFGNCLCADSNNENCPCGDLIKSSNFMWNFTSNVSGQDIYQKKNKPNSIPFNHRLNITSSYNNSTLNYILITFTKINFQNLTMLMDSYKEFSYPVPNGHLILFKFSLTFKNIYASRFNMFTERPKAYIDVEINDILPISNSSYTIIRMEPNSHNICYEESQNNSKDYIQYIYKRHLAKQFINENGRTLFVDDPRELHSDASTEDKIVMLGNRLAMLEDLLKKFYLDTSYLKLLKETRENYINVYKNYKKLEPDHAIEEGDERYERAI</sequence>
<accession>A0ABN7WH22</accession>
<evidence type="ECO:0000313" key="3">
    <source>
        <dbReference type="Proteomes" id="UP000789901"/>
    </source>
</evidence>
<reference evidence="2 3" key="1">
    <citation type="submission" date="2021-06" db="EMBL/GenBank/DDBJ databases">
        <authorList>
            <person name="Kallberg Y."/>
            <person name="Tangrot J."/>
            <person name="Rosling A."/>
        </authorList>
    </citation>
    <scope>NUCLEOTIDE SEQUENCE [LARGE SCALE GENOMIC DNA]</scope>
    <source>
        <strain evidence="2 3">120-4 pot B 10/14</strain>
    </source>
</reference>
<dbReference type="EMBL" id="CAJVQB010043906">
    <property type="protein sequence ID" value="CAG8831521.1"/>
    <property type="molecule type" value="Genomic_DNA"/>
</dbReference>
<protein>
    <submittedName>
        <fullName evidence="2">20822_t:CDS:1</fullName>
    </submittedName>
</protein>
<feature type="region of interest" description="Disordered" evidence="1">
    <location>
        <begin position="1"/>
        <end position="20"/>
    </location>
</feature>